<feature type="domain" description="Sensor histidine kinase NatK-like C-terminal" evidence="5">
    <location>
        <begin position="334"/>
        <end position="433"/>
    </location>
</feature>
<feature type="transmembrane region" description="Helical" evidence="4">
    <location>
        <begin position="6"/>
        <end position="26"/>
    </location>
</feature>
<keyword evidence="4" id="KW-0472">Membrane</keyword>
<proteinExistence type="predicted"/>
<feature type="transmembrane region" description="Helical" evidence="4">
    <location>
        <begin position="195"/>
        <end position="214"/>
    </location>
</feature>
<evidence type="ECO:0000256" key="1">
    <source>
        <dbReference type="ARBA" id="ARBA00022553"/>
    </source>
</evidence>
<evidence type="ECO:0000259" key="5">
    <source>
        <dbReference type="Pfam" id="PF14501"/>
    </source>
</evidence>
<evidence type="ECO:0000256" key="2">
    <source>
        <dbReference type="ARBA" id="ARBA00022679"/>
    </source>
</evidence>
<evidence type="ECO:0000313" key="7">
    <source>
        <dbReference type="EMBL" id="MBC5754711.1"/>
    </source>
</evidence>
<organism evidence="7 8">
    <name type="scientific">Roseburia yibonii</name>
    <dbReference type="NCBI Taxonomy" id="2763063"/>
    <lineage>
        <taxon>Bacteria</taxon>
        <taxon>Bacillati</taxon>
        <taxon>Bacillota</taxon>
        <taxon>Clostridia</taxon>
        <taxon>Lachnospirales</taxon>
        <taxon>Lachnospiraceae</taxon>
        <taxon>Roseburia</taxon>
    </lineage>
</organism>
<feature type="transmembrane region" description="Helical" evidence="4">
    <location>
        <begin position="161"/>
        <end position="183"/>
    </location>
</feature>
<comment type="caution">
    <text evidence="7">The sequence shown here is derived from an EMBL/GenBank/DDBJ whole genome shotgun (WGS) entry which is preliminary data.</text>
</comment>
<keyword evidence="1" id="KW-0597">Phosphoprotein</keyword>
<dbReference type="Pfam" id="PF14689">
    <property type="entry name" value="SPOB_a"/>
    <property type="match status" value="1"/>
</dbReference>
<dbReference type="InterPro" id="IPR039506">
    <property type="entry name" value="SPOB_a"/>
</dbReference>
<keyword evidence="8" id="KW-1185">Reference proteome</keyword>
<evidence type="ECO:0000256" key="3">
    <source>
        <dbReference type="ARBA" id="ARBA00022777"/>
    </source>
</evidence>
<dbReference type="Gene3D" id="1.10.287.130">
    <property type="match status" value="1"/>
</dbReference>
<gene>
    <name evidence="7" type="ORF">H8Z76_11960</name>
</gene>
<dbReference type="InterPro" id="IPR032834">
    <property type="entry name" value="NatK-like_C"/>
</dbReference>
<dbReference type="EMBL" id="JACOQH010000010">
    <property type="protein sequence ID" value="MBC5754711.1"/>
    <property type="molecule type" value="Genomic_DNA"/>
</dbReference>
<dbReference type="RefSeq" id="WP_186982592.1">
    <property type="nucleotide sequence ID" value="NZ_JACOQH010000010.1"/>
</dbReference>
<evidence type="ECO:0000256" key="4">
    <source>
        <dbReference type="SAM" id="Phobius"/>
    </source>
</evidence>
<name>A0ABR7ICQ3_9FIRM</name>
<feature type="transmembrane region" description="Helical" evidence="4">
    <location>
        <begin position="63"/>
        <end position="81"/>
    </location>
</feature>
<dbReference type="PANTHER" id="PTHR40448">
    <property type="entry name" value="TWO-COMPONENT SENSOR HISTIDINE KINASE"/>
    <property type="match status" value="1"/>
</dbReference>
<dbReference type="Gene3D" id="3.30.565.10">
    <property type="entry name" value="Histidine kinase-like ATPase, C-terminal domain"/>
    <property type="match status" value="1"/>
</dbReference>
<keyword evidence="2" id="KW-0808">Transferase</keyword>
<keyword evidence="3" id="KW-0418">Kinase</keyword>
<dbReference type="InterPro" id="IPR036890">
    <property type="entry name" value="HATPase_C_sf"/>
</dbReference>
<feature type="domain" description="SpoOB alpha-helical" evidence="6">
    <location>
        <begin position="237"/>
        <end position="289"/>
    </location>
</feature>
<dbReference type="Pfam" id="PF14501">
    <property type="entry name" value="HATPase_c_5"/>
    <property type="match status" value="1"/>
</dbReference>
<protein>
    <submittedName>
        <fullName evidence="7">GHKL domain-containing protein</fullName>
    </submittedName>
</protein>
<dbReference type="PANTHER" id="PTHR40448:SF1">
    <property type="entry name" value="TWO-COMPONENT SENSOR HISTIDINE KINASE"/>
    <property type="match status" value="1"/>
</dbReference>
<reference evidence="7 8" key="1">
    <citation type="submission" date="2020-08" db="EMBL/GenBank/DDBJ databases">
        <title>Genome public.</title>
        <authorList>
            <person name="Liu C."/>
            <person name="Sun Q."/>
        </authorList>
    </citation>
    <scope>NUCLEOTIDE SEQUENCE [LARGE SCALE GENOMIC DNA]</scope>
    <source>
        <strain evidence="7 8">BX0805</strain>
    </source>
</reference>
<keyword evidence="4" id="KW-1133">Transmembrane helix</keyword>
<feature type="transmembrane region" description="Helical" evidence="4">
    <location>
        <begin position="129"/>
        <end position="149"/>
    </location>
</feature>
<evidence type="ECO:0000259" key="6">
    <source>
        <dbReference type="Pfam" id="PF14689"/>
    </source>
</evidence>
<feature type="transmembrane region" description="Helical" evidence="4">
    <location>
        <begin position="93"/>
        <end position="117"/>
    </location>
</feature>
<feature type="transmembrane region" description="Helical" evidence="4">
    <location>
        <begin position="33"/>
        <end position="51"/>
    </location>
</feature>
<accession>A0ABR7ICQ3</accession>
<dbReference type="SUPFAM" id="SSF55890">
    <property type="entry name" value="Sporulation response regulatory protein Spo0B"/>
    <property type="match status" value="1"/>
</dbReference>
<dbReference type="CDD" id="cd16935">
    <property type="entry name" value="HATPase_AgrC-ComD-like"/>
    <property type="match status" value="1"/>
</dbReference>
<sequence>MENYILLLLTSAIDAYIWLLVSKIFLREKYHFKVYLGGWLLFAFFLFLKSIAAKNMKNETFKLLLWVAGGMVMAFLTVQLFEGTILHKILSIAVYLIGTGISDLLIILGLMALFPGISIGDFTNVTYHGVVYSFIGKVTVLFLLFLIKNKLHPNLELTRQYGSILISMVAFDVIMIALLYVTFMSKKIEFTEKMGISFCVLNLVLITGFSACVLRQMKISSKLLLEDRLKMQNMEMRLEQNADMGMIVKSVRSLRHDMNNHLNVIQGLVNAKRYERLKEYVAELSGSMEYINEYIITENDVLSMVLNNKNAIAHEKKVDFTANVWDSKIGLGDMEICSLFGNILDNAVRAAEECEEGYVELTIQKVEQGHKITCINNYKTDPVEKNGRLVTTKGDAESHGIGICSVSDIVRNAGGILNYGTENEEFHVEIYLPKREGGSM</sequence>
<keyword evidence="4" id="KW-0812">Transmembrane</keyword>
<evidence type="ECO:0000313" key="8">
    <source>
        <dbReference type="Proteomes" id="UP000621540"/>
    </source>
</evidence>
<dbReference type="InterPro" id="IPR016120">
    <property type="entry name" value="Sig_transdc_His_kin_SpoOB"/>
</dbReference>
<dbReference type="Proteomes" id="UP000621540">
    <property type="component" value="Unassembled WGS sequence"/>
</dbReference>